<name>A0A1W2BR00_9FIRM</name>
<accession>A0A1W2BR00</accession>
<dbReference type="Proteomes" id="UP000192790">
    <property type="component" value="Unassembled WGS sequence"/>
</dbReference>
<evidence type="ECO:0000313" key="1">
    <source>
        <dbReference type="EMBL" id="SMC75291.1"/>
    </source>
</evidence>
<dbReference type="AlphaFoldDB" id="A0A1W2BR00"/>
<organism evidence="1 2">
    <name type="scientific">Papillibacter cinnamivorans DSM 12816</name>
    <dbReference type="NCBI Taxonomy" id="1122930"/>
    <lineage>
        <taxon>Bacteria</taxon>
        <taxon>Bacillati</taxon>
        <taxon>Bacillota</taxon>
        <taxon>Clostridia</taxon>
        <taxon>Eubacteriales</taxon>
        <taxon>Oscillospiraceae</taxon>
        <taxon>Papillibacter</taxon>
    </lineage>
</organism>
<protein>
    <submittedName>
        <fullName evidence="1">Uncharacterized protein</fullName>
    </submittedName>
</protein>
<sequence length="71" mass="8592">MTSEEYWNSLRPELEMELVTHKHEAKVYEEFLAQYGEAQPDRETMKKDWEAWFAAWKDDIIAAENIQDLRE</sequence>
<dbReference type="EMBL" id="FWXW01000006">
    <property type="protein sequence ID" value="SMC75291.1"/>
    <property type="molecule type" value="Genomic_DNA"/>
</dbReference>
<dbReference type="STRING" id="1122930.SAMN02745168_2312"/>
<dbReference type="RefSeq" id="WP_084234990.1">
    <property type="nucleotide sequence ID" value="NZ_FWXW01000006.1"/>
</dbReference>
<gene>
    <name evidence="1" type="ORF">SAMN02745168_2312</name>
</gene>
<evidence type="ECO:0000313" key="2">
    <source>
        <dbReference type="Proteomes" id="UP000192790"/>
    </source>
</evidence>
<keyword evidence="2" id="KW-1185">Reference proteome</keyword>
<proteinExistence type="predicted"/>
<reference evidence="1 2" key="1">
    <citation type="submission" date="2017-04" db="EMBL/GenBank/DDBJ databases">
        <authorList>
            <person name="Afonso C.L."/>
            <person name="Miller P.J."/>
            <person name="Scott M.A."/>
            <person name="Spackman E."/>
            <person name="Goraichik I."/>
            <person name="Dimitrov K.M."/>
            <person name="Suarez D.L."/>
            <person name="Swayne D.E."/>
        </authorList>
    </citation>
    <scope>NUCLEOTIDE SEQUENCE [LARGE SCALE GENOMIC DNA]</scope>
    <source>
        <strain evidence="1 2">DSM 12816</strain>
    </source>
</reference>